<sequence length="143" mass="17462">MKFDELEKIEKIIDGLYTHWKDVRRETIILLGKESSSHIADFHGNNWIDITSWIKSEYRKEEQYNIINFQFNTIFKETYWIQFLFYTANYTMIYRNLRYDLEMMTQAHYIDNKYPNLSLDAQFAKLVEEEKNMYSASELLYFG</sequence>
<name>A0A0F9ELH7_9ZZZZ</name>
<evidence type="ECO:0000313" key="1">
    <source>
        <dbReference type="EMBL" id="KKL74884.1"/>
    </source>
</evidence>
<proteinExistence type="predicted"/>
<gene>
    <name evidence="1" type="ORF">LCGC14_2060410</name>
</gene>
<protein>
    <submittedName>
        <fullName evidence="1">Uncharacterized protein</fullName>
    </submittedName>
</protein>
<accession>A0A0F9ELH7</accession>
<comment type="caution">
    <text evidence="1">The sequence shown here is derived from an EMBL/GenBank/DDBJ whole genome shotgun (WGS) entry which is preliminary data.</text>
</comment>
<dbReference type="EMBL" id="LAZR01024515">
    <property type="protein sequence ID" value="KKL74884.1"/>
    <property type="molecule type" value="Genomic_DNA"/>
</dbReference>
<organism evidence="1">
    <name type="scientific">marine sediment metagenome</name>
    <dbReference type="NCBI Taxonomy" id="412755"/>
    <lineage>
        <taxon>unclassified sequences</taxon>
        <taxon>metagenomes</taxon>
        <taxon>ecological metagenomes</taxon>
    </lineage>
</organism>
<dbReference type="AlphaFoldDB" id="A0A0F9ELH7"/>
<reference evidence="1" key="1">
    <citation type="journal article" date="2015" name="Nature">
        <title>Complex archaea that bridge the gap between prokaryotes and eukaryotes.</title>
        <authorList>
            <person name="Spang A."/>
            <person name="Saw J.H."/>
            <person name="Jorgensen S.L."/>
            <person name="Zaremba-Niedzwiedzka K."/>
            <person name="Martijn J."/>
            <person name="Lind A.E."/>
            <person name="van Eijk R."/>
            <person name="Schleper C."/>
            <person name="Guy L."/>
            <person name="Ettema T.J."/>
        </authorList>
    </citation>
    <scope>NUCLEOTIDE SEQUENCE</scope>
</reference>